<dbReference type="Proteomes" id="UP000000739">
    <property type="component" value="Chromosome"/>
</dbReference>
<evidence type="ECO:0000313" key="1">
    <source>
        <dbReference type="EMBL" id="ACL06887.1"/>
    </source>
</evidence>
<evidence type="ECO:0000313" key="2">
    <source>
        <dbReference type="Proteomes" id="UP000000739"/>
    </source>
</evidence>
<sequence length="58" mass="6549">MRQGVTNNTIKVEIREDVLVRLLARGAVCAVDFRCLDCRSKQSLRRLCLESCKDGDPP</sequence>
<organism evidence="1 2">
    <name type="scientific">Desulfatibacillum aliphaticivorans</name>
    <dbReference type="NCBI Taxonomy" id="218208"/>
    <lineage>
        <taxon>Bacteria</taxon>
        <taxon>Pseudomonadati</taxon>
        <taxon>Thermodesulfobacteriota</taxon>
        <taxon>Desulfobacteria</taxon>
        <taxon>Desulfobacterales</taxon>
        <taxon>Desulfatibacillaceae</taxon>
        <taxon>Desulfatibacillum</taxon>
    </lineage>
</organism>
<dbReference type="EMBL" id="CP001322">
    <property type="protein sequence ID" value="ACL06887.1"/>
    <property type="molecule type" value="Genomic_DNA"/>
</dbReference>
<accession>B8FEA6</accession>
<protein>
    <submittedName>
        <fullName evidence="1">Uncharacterized protein</fullName>
    </submittedName>
</protein>
<name>B8FEA6_DESAL</name>
<dbReference type="HOGENOM" id="CLU_2971939_0_0_7"/>
<dbReference type="AlphaFoldDB" id="B8FEA6"/>
<reference evidence="1 2" key="1">
    <citation type="journal article" date="2012" name="Environ. Microbiol.">
        <title>The genome sequence of Desulfatibacillum alkenivorans AK-01: a blueprint for anaerobic alkane oxidation.</title>
        <authorList>
            <person name="Callaghan A.V."/>
            <person name="Morris B.E."/>
            <person name="Pereira I.A."/>
            <person name="McInerney M.J."/>
            <person name="Austin R.N."/>
            <person name="Groves J.T."/>
            <person name="Kukor J.J."/>
            <person name="Suflita J.M."/>
            <person name="Young L.Y."/>
            <person name="Zylstra G.J."/>
            <person name="Wawrik B."/>
        </authorList>
    </citation>
    <scope>NUCLEOTIDE SEQUENCE [LARGE SCALE GENOMIC DNA]</scope>
    <source>
        <strain evidence="1 2">AK-01</strain>
    </source>
</reference>
<gene>
    <name evidence="1" type="ordered locus">Dalk_5217</name>
</gene>
<proteinExistence type="predicted"/>
<keyword evidence="2" id="KW-1185">Reference proteome</keyword>
<dbReference type="KEGG" id="dal:Dalk_5217"/>